<comment type="caution">
    <text evidence="2">The sequence shown here is derived from an EMBL/GenBank/DDBJ whole genome shotgun (WGS) entry which is preliminary data.</text>
</comment>
<dbReference type="PANTHER" id="PTHR38450:SF2">
    <property type="entry name" value="STAGE V SPORULATION PROTEIN AEB"/>
    <property type="match status" value="1"/>
</dbReference>
<evidence type="ECO:0000313" key="3">
    <source>
        <dbReference type="Proteomes" id="UP000625804"/>
    </source>
</evidence>
<dbReference type="EMBL" id="JABTTE010000001">
    <property type="protein sequence ID" value="NSL50457.1"/>
    <property type="molecule type" value="Genomic_DNA"/>
</dbReference>
<protein>
    <submittedName>
        <fullName evidence="2">SpoVA/SpoVAEb family sporulation membrane protein</fullName>
    </submittedName>
</protein>
<dbReference type="InterPro" id="IPR005562">
    <property type="entry name" value="SpoVA"/>
</dbReference>
<name>A0A8J8GBM8_9BACI</name>
<keyword evidence="1" id="KW-1133">Transmembrane helix</keyword>
<proteinExistence type="predicted"/>
<dbReference type="RefSeq" id="WP_173729639.1">
    <property type="nucleotide sequence ID" value="NZ_JABTTE010000001.1"/>
</dbReference>
<feature type="transmembrane region" description="Helical" evidence="1">
    <location>
        <begin position="55"/>
        <end position="78"/>
    </location>
</feature>
<feature type="transmembrane region" description="Helical" evidence="1">
    <location>
        <begin position="31"/>
        <end position="48"/>
    </location>
</feature>
<sequence>MEYFLAFLFGGLMCLVGQILLDQWKLSPSHVMSIFVVVGVILGGLGVYDEFIELAGVGAILPITSIGYSLLNGALIGASEFGVNGLTFGMFHLTSIAITSTILFAFIAAIIFNPKG</sequence>
<evidence type="ECO:0000313" key="2">
    <source>
        <dbReference type="EMBL" id="NSL50457.1"/>
    </source>
</evidence>
<dbReference type="Pfam" id="PF03862">
    <property type="entry name" value="SpoVAC_SpoVAEB"/>
    <property type="match status" value="1"/>
</dbReference>
<dbReference type="AlphaFoldDB" id="A0A8J8GBM8"/>
<keyword evidence="1" id="KW-0812">Transmembrane</keyword>
<reference evidence="2" key="1">
    <citation type="submission" date="2020-06" db="EMBL/GenBank/DDBJ databases">
        <title>A novel thermopfilic bacterium from Erzurum, Turkey.</title>
        <authorList>
            <person name="Adiguzel A."/>
            <person name="Ay H."/>
            <person name="Baltaci M.O."/>
        </authorList>
    </citation>
    <scope>NUCLEOTIDE SEQUENCE</scope>
    <source>
        <strain evidence="2">P2</strain>
    </source>
</reference>
<keyword evidence="1" id="KW-0472">Membrane</keyword>
<accession>A0A8J8GBM8</accession>
<keyword evidence="3" id="KW-1185">Reference proteome</keyword>
<evidence type="ECO:0000256" key="1">
    <source>
        <dbReference type="SAM" id="Phobius"/>
    </source>
</evidence>
<dbReference type="Proteomes" id="UP000625804">
    <property type="component" value="Unassembled WGS sequence"/>
</dbReference>
<feature type="transmembrane region" description="Helical" evidence="1">
    <location>
        <begin position="90"/>
        <end position="112"/>
    </location>
</feature>
<gene>
    <name evidence="2" type="ORF">HR057_01620</name>
</gene>
<organism evidence="2 3">
    <name type="scientific">Calidifontibacillus erzurumensis</name>
    <dbReference type="NCBI Taxonomy" id="2741433"/>
    <lineage>
        <taxon>Bacteria</taxon>
        <taxon>Bacillati</taxon>
        <taxon>Bacillota</taxon>
        <taxon>Bacilli</taxon>
        <taxon>Bacillales</taxon>
        <taxon>Bacillaceae</taxon>
        <taxon>Calidifontibacillus/Schinkia group</taxon>
        <taxon>Calidifontibacillus</taxon>
    </lineage>
</organism>
<dbReference type="PANTHER" id="PTHR38450">
    <property type="entry name" value="STAGE V SPORULATION PROTEIN AC-RELATED"/>
    <property type="match status" value="1"/>
</dbReference>